<gene>
    <name evidence="2" type="ORF">HA285_04535</name>
</gene>
<dbReference type="Proteomes" id="UP000538031">
    <property type="component" value="Unassembled WGS sequence"/>
</dbReference>
<feature type="transmembrane region" description="Helical" evidence="1">
    <location>
        <begin position="36"/>
        <end position="67"/>
    </location>
</feature>
<dbReference type="AlphaFoldDB" id="A0A7J4MX21"/>
<keyword evidence="1" id="KW-1133">Transmembrane helix</keyword>
<keyword evidence="1" id="KW-0812">Transmembrane</keyword>
<feature type="transmembrane region" description="Helical" evidence="1">
    <location>
        <begin position="79"/>
        <end position="97"/>
    </location>
</feature>
<sequence>MAELMIIYKNAIIKLGVFSWKASECNVMGDYGSGTAIFLSIIAGFVMLFFIDGLFVYTFTGFLATYLTRPDRRSAGEGGTASLLLAVLSFASGMIFGPEMPGRIAGLVGPDVFSLSVGFLIVCAISLLLESIGGYIAVKAFRNDVDRL</sequence>
<comment type="caution">
    <text evidence="2">The sequence shown here is derived from an EMBL/GenBank/DDBJ whole genome shotgun (WGS) entry which is preliminary data.</text>
</comment>
<organism evidence="2 3">
    <name type="scientific">Methanothermobacter thermautotrophicus</name>
    <name type="common">Methanobacterium thermoformicicum</name>
    <dbReference type="NCBI Taxonomy" id="145262"/>
    <lineage>
        <taxon>Archaea</taxon>
        <taxon>Methanobacteriati</taxon>
        <taxon>Methanobacteriota</taxon>
        <taxon>Methanomada group</taxon>
        <taxon>Methanobacteria</taxon>
        <taxon>Methanobacteriales</taxon>
        <taxon>Methanobacteriaceae</taxon>
        <taxon>Methanothermobacter</taxon>
    </lineage>
</organism>
<proteinExistence type="predicted"/>
<reference evidence="3" key="1">
    <citation type="journal article" date="2020" name="bioRxiv">
        <title>A rank-normalized archaeal taxonomy based on genome phylogeny resolves widespread incomplete and uneven classifications.</title>
        <authorList>
            <person name="Rinke C."/>
            <person name="Chuvochina M."/>
            <person name="Mussig A.J."/>
            <person name="Chaumeil P.-A."/>
            <person name="Waite D.W."/>
            <person name="Whitman W.B."/>
            <person name="Parks D.H."/>
            <person name="Hugenholtz P."/>
        </authorList>
    </citation>
    <scope>NUCLEOTIDE SEQUENCE [LARGE SCALE GENOMIC DNA]</scope>
</reference>
<evidence type="ECO:0000313" key="2">
    <source>
        <dbReference type="EMBL" id="HIH64850.1"/>
    </source>
</evidence>
<evidence type="ECO:0000256" key="1">
    <source>
        <dbReference type="SAM" id="Phobius"/>
    </source>
</evidence>
<evidence type="ECO:0000313" key="3">
    <source>
        <dbReference type="Proteomes" id="UP000538031"/>
    </source>
</evidence>
<dbReference type="EMBL" id="DUHT01000052">
    <property type="protein sequence ID" value="HIH64850.1"/>
    <property type="molecule type" value="Genomic_DNA"/>
</dbReference>
<feature type="transmembrane region" description="Helical" evidence="1">
    <location>
        <begin position="117"/>
        <end position="138"/>
    </location>
</feature>
<accession>A0A7J4MX21</accession>
<name>A0A7J4MX21_METTF</name>
<protein>
    <submittedName>
        <fullName evidence="2">Uncharacterized protein</fullName>
    </submittedName>
</protein>
<keyword evidence="1" id="KW-0472">Membrane</keyword>